<feature type="domain" description="TonB-dependent receptor plug" evidence="15">
    <location>
        <begin position="62"/>
        <end position="171"/>
    </location>
</feature>
<evidence type="ECO:0000259" key="15">
    <source>
        <dbReference type="Pfam" id="PF07715"/>
    </source>
</evidence>
<evidence type="ECO:0000256" key="9">
    <source>
        <dbReference type="ARBA" id="ARBA00023170"/>
    </source>
</evidence>
<dbReference type="PANTHER" id="PTHR30069:SF29">
    <property type="entry name" value="HEMOGLOBIN AND HEMOGLOBIN-HAPTOGLOBIN-BINDING PROTEIN 1-RELATED"/>
    <property type="match status" value="1"/>
</dbReference>
<comment type="caution">
    <text evidence="16">The sequence shown here is derived from an EMBL/GenBank/DDBJ whole genome shotgun (WGS) entry which is preliminary data.</text>
</comment>
<proteinExistence type="inferred from homology"/>
<accession>A0A4Z0F9W8</accession>
<dbReference type="InterPro" id="IPR000531">
    <property type="entry name" value="Beta-barrel_TonB"/>
</dbReference>
<evidence type="ECO:0000259" key="14">
    <source>
        <dbReference type="Pfam" id="PF00593"/>
    </source>
</evidence>
<evidence type="ECO:0000256" key="4">
    <source>
        <dbReference type="ARBA" id="ARBA00022452"/>
    </source>
</evidence>
<evidence type="ECO:0000256" key="3">
    <source>
        <dbReference type="ARBA" id="ARBA00022448"/>
    </source>
</evidence>
<protein>
    <submittedName>
        <fullName evidence="16">TonB-dependent receptor</fullName>
    </submittedName>
</protein>
<keyword evidence="4 11" id="KW-1134">Transmembrane beta strand</keyword>
<dbReference type="InterPro" id="IPR036942">
    <property type="entry name" value="Beta-barrel_TonB_sf"/>
</dbReference>
<dbReference type="CDD" id="cd01347">
    <property type="entry name" value="ligand_gated_channel"/>
    <property type="match status" value="1"/>
</dbReference>
<evidence type="ECO:0000256" key="6">
    <source>
        <dbReference type="ARBA" id="ARBA00022729"/>
    </source>
</evidence>
<dbReference type="Gene3D" id="2.170.130.10">
    <property type="entry name" value="TonB-dependent receptor, plug domain"/>
    <property type="match status" value="1"/>
</dbReference>
<dbReference type="Pfam" id="PF00593">
    <property type="entry name" value="TonB_dep_Rec_b-barrel"/>
    <property type="match status" value="1"/>
</dbReference>
<feature type="signal peptide" evidence="13">
    <location>
        <begin position="1"/>
        <end position="27"/>
    </location>
</feature>
<dbReference type="GO" id="GO:0015344">
    <property type="term" value="F:siderophore uptake transmembrane transporter activity"/>
    <property type="evidence" value="ECO:0007669"/>
    <property type="project" value="TreeGrafter"/>
</dbReference>
<evidence type="ECO:0000256" key="11">
    <source>
        <dbReference type="PROSITE-ProRule" id="PRU01360"/>
    </source>
</evidence>
<evidence type="ECO:0000256" key="1">
    <source>
        <dbReference type="ARBA" id="ARBA00004571"/>
    </source>
</evidence>
<evidence type="ECO:0000256" key="2">
    <source>
        <dbReference type="ARBA" id="ARBA00008143"/>
    </source>
</evidence>
<dbReference type="SUPFAM" id="SSF56935">
    <property type="entry name" value="Porins"/>
    <property type="match status" value="1"/>
</dbReference>
<dbReference type="GO" id="GO:0009279">
    <property type="term" value="C:cell outer membrane"/>
    <property type="evidence" value="ECO:0007669"/>
    <property type="project" value="UniProtKB-SubCell"/>
</dbReference>
<evidence type="ECO:0000313" key="17">
    <source>
        <dbReference type="Proteomes" id="UP000297890"/>
    </source>
</evidence>
<feature type="domain" description="TonB-dependent receptor-like beta-barrel" evidence="14">
    <location>
        <begin position="227"/>
        <end position="652"/>
    </location>
</feature>
<name>A0A4Z0F9W8_9GAMM</name>
<dbReference type="InterPro" id="IPR037066">
    <property type="entry name" value="Plug_dom_sf"/>
</dbReference>
<comment type="similarity">
    <text evidence="2">Belongs to the TonB-dependent receptor family. Hemoglobin/haptoglobin binding protein subfamily.</text>
</comment>
<keyword evidence="17" id="KW-1185">Reference proteome</keyword>
<dbReference type="PANTHER" id="PTHR30069">
    <property type="entry name" value="TONB-DEPENDENT OUTER MEMBRANE RECEPTOR"/>
    <property type="match status" value="1"/>
</dbReference>
<evidence type="ECO:0000256" key="7">
    <source>
        <dbReference type="ARBA" id="ARBA00023077"/>
    </source>
</evidence>
<dbReference type="InterPro" id="IPR039426">
    <property type="entry name" value="TonB-dep_rcpt-like"/>
</dbReference>
<keyword evidence="10 11" id="KW-0998">Cell outer membrane</keyword>
<keyword evidence="3 11" id="KW-0813">Transport</keyword>
<comment type="subcellular location">
    <subcellularLocation>
        <location evidence="1 11">Cell outer membrane</location>
        <topology evidence="1 11">Multi-pass membrane protein</topology>
    </subcellularLocation>
</comment>
<dbReference type="OrthoDB" id="9760620at2"/>
<keyword evidence="5 11" id="KW-0812">Transmembrane</keyword>
<organism evidence="16 17">
    <name type="scientific">Candidatus Macondimonas diazotrophica</name>
    <dbReference type="NCBI Taxonomy" id="2305248"/>
    <lineage>
        <taxon>Bacteria</taxon>
        <taxon>Pseudomonadati</taxon>
        <taxon>Pseudomonadota</taxon>
        <taxon>Gammaproteobacteria</taxon>
        <taxon>Chromatiales</taxon>
        <taxon>Ectothiorhodospiraceae</taxon>
        <taxon>Candidatus Macondimonas</taxon>
    </lineage>
</organism>
<evidence type="ECO:0000256" key="13">
    <source>
        <dbReference type="SAM" id="SignalP"/>
    </source>
</evidence>
<evidence type="ECO:0000256" key="12">
    <source>
        <dbReference type="RuleBase" id="RU003357"/>
    </source>
</evidence>
<gene>
    <name evidence="16" type="ORF">E4680_04015</name>
</gene>
<dbReference type="PROSITE" id="PS52016">
    <property type="entry name" value="TONB_DEPENDENT_REC_3"/>
    <property type="match status" value="1"/>
</dbReference>
<keyword evidence="6 13" id="KW-0732">Signal</keyword>
<dbReference type="GO" id="GO:0044718">
    <property type="term" value="P:siderophore transmembrane transport"/>
    <property type="evidence" value="ECO:0007669"/>
    <property type="project" value="TreeGrafter"/>
</dbReference>
<dbReference type="InterPro" id="IPR012910">
    <property type="entry name" value="Plug_dom"/>
</dbReference>
<dbReference type="Pfam" id="PF07715">
    <property type="entry name" value="Plug"/>
    <property type="match status" value="1"/>
</dbReference>
<evidence type="ECO:0000256" key="8">
    <source>
        <dbReference type="ARBA" id="ARBA00023136"/>
    </source>
</evidence>
<keyword evidence="9 16" id="KW-0675">Receptor</keyword>
<keyword evidence="8 11" id="KW-0472">Membrane</keyword>
<dbReference type="Gene3D" id="2.40.170.20">
    <property type="entry name" value="TonB-dependent receptor, beta-barrel domain"/>
    <property type="match status" value="1"/>
</dbReference>
<dbReference type="EMBL" id="SRIO01000004">
    <property type="protein sequence ID" value="TFZ83229.1"/>
    <property type="molecule type" value="Genomic_DNA"/>
</dbReference>
<evidence type="ECO:0000256" key="10">
    <source>
        <dbReference type="ARBA" id="ARBA00023237"/>
    </source>
</evidence>
<sequence>MSMPSSNAHRLSGLLATLGALSATAQAENSSPITRPVLPEVTVEGTAGSLTVPDAAAAEARIREIPGGAAVVDAETYEDTRAVTIKDMLDYVPGVYAQPRYAEELRLSIRGSGLSRTFHLRGIGLFQDGIPINLADGGGDFQDIDPLAFQYVEVFKGANALELGTAALGGAINFVTPTGYDADRLRLRLEGGSFTTGRAQVATGDVIGKGDYFLSVSHLRSDGFRDFMDQANTRLFSNAGYRLSDDLETRFYLTYGDINQELPGSLSKAQLEDDPTQANPGNVRNNYQRDFEVLRVANKTTWKREDQEISGGIYAVSKQLYHPIFQIIDQDSMNYGAYATWRQDGALAGRANRLTVGTRVGTGDTDARRYVNLAGDYGDLTSKAREQSRNAALFAENRTELAPEWTGIVAAQGTYAERDYDDRFASDGDRSGTKTYRGLSPRLGLLWDAAETLQLFANVSQAYEPPTFSELTQSIPGVSGLADIDAQRSTTLEVGSRGEWQALSWDASLYRSWVRDELMFTALGDGGQSAVLNADKTIHQGIELGVGTRLAEFDGQSLTSRLAYTYNDFKFDGDPQWGDNAIPGIPDHYLRAELRYRHPAGFAIGPNVEWVPQGYPIDFKNSLETDAYALLGLTANYEITRQIEIFLDARNLTDEKYAATTGLITEPAVGAFGPNTNQFIPGDGRAVYAGMTMRW</sequence>
<reference evidence="16 17" key="1">
    <citation type="journal article" date="2019" name="ISME J.">
        <title>Candidatus Macondimonas diazotrophica, a novel gammaproteobacterial genus dominating crude-oil-contaminated coastal sediments.</title>
        <authorList>
            <person name="Karthikeyan S."/>
            <person name="Konstantinidis K."/>
        </authorList>
    </citation>
    <scope>NUCLEOTIDE SEQUENCE [LARGE SCALE GENOMIC DNA]</scope>
    <source>
        <strain evidence="16 17">KTK01</strain>
    </source>
</reference>
<evidence type="ECO:0000256" key="5">
    <source>
        <dbReference type="ARBA" id="ARBA00022692"/>
    </source>
</evidence>
<dbReference type="Proteomes" id="UP000297890">
    <property type="component" value="Unassembled WGS sequence"/>
</dbReference>
<dbReference type="AlphaFoldDB" id="A0A4Z0F9W8"/>
<feature type="chain" id="PRO_5021481482" evidence="13">
    <location>
        <begin position="28"/>
        <end position="695"/>
    </location>
</feature>
<keyword evidence="7 12" id="KW-0798">TonB box</keyword>
<evidence type="ECO:0000313" key="16">
    <source>
        <dbReference type="EMBL" id="TFZ83229.1"/>
    </source>
</evidence>